<keyword evidence="2" id="KW-1185">Reference proteome</keyword>
<gene>
    <name evidence="1" type="ORF">D4739_10490</name>
</gene>
<dbReference type="AlphaFoldDB" id="A0A3A5HF45"/>
<organism evidence="1 2">
    <name type="scientific">Nocardioides cavernaquae</name>
    <dbReference type="NCBI Taxonomy" id="2321396"/>
    <lineage>
        <taxon>Bacteria</taxon>
        <taxon>Bacillati</taxon>
        <taxon>Actinomycetota</taxon>
        <taxon>Actinomycetes</taxon>
        <taxon>Propionibacteriales</taxon>
        <taxon>Nocardioidaceae</taxon>
        <taxon>Nocardioides</taxon>
    </lineage>
</organism>
<accession>A0A3A5HF45</accession>
<proteinExistence type="predicted"/>
<name>A0A3A5HF45_9ACTN</name>
<reference evidence="2" key="1">
    <citation type="submission" date="2018-09" db="EMBL/GenBank/DDBJ databases">
        <authorList>
            <person name="Zhu H."/>
        </authorList>
    </citation>
    <scope>NUCLEOTIDE SEQUENCE [LARGE SCALE GENOMIC DNA]</scope>
    <source>
        <strain evidence="2">K1W22B-1</strain>
    </source>
</reference>
<sequence>MMLPRAVLDGVVAGEIDLAFRRWNKRMHVPGGTQRTSVGVIRFDSVDVVEPEDISEAEAARAGMTLDRLLEVLGRKPGDVYRIRLSWAGADERVALREKSRLTPRQRDALVDQLAGMDARSKRGPWTREHLELLASRPSELAETIAASIGREKLPFKADIRRLKELGLTESLRPGYRLSPRGLAVLKHLRSLDPD</sequence>
<dbReference type="EMBL" id="QYRP01000002">
    <property type="protein sequence ID" value="RJS46600.1"/>
    <property type="molecule type" value="Genomic_DNA"/>
</dbReference>
<evidence type="ECO:0008006" key="3">
    <source>
        <dbReference type="Google" id="ProtNLM"/>
    </source>
</evidence>
<evidence type="ECO:0000313" key="2">
    <source>
        <dbReference type="Proteomes" id="UP000276542"/>
    </source>
</evidence>
<dbReference type="OrthoDB" id="121143at2"/>
<comment type="caution">
    <text evidence="1">The sequence shown here is derived from an EMBL/GenBank/DDBJ whole genome shotgun (WGS) entry which is preliminary data.</text>
</comment>
<dbReference type="Proteomes" id="UP000276542">
    <property type="component" value="Unassembled WGS sequence"/>
</dbReference>
<protein>
    <recommendedName>
        <fullName evidence="3">ASCH domain-containing protein</fullName>
    </recommendedName>
</protein>
<evidence type="ECO:0000313" key="1">
    <source>
        <dbReference type="EMBL" id="RJS46600.1"/>
    </source>
</evidence>